<evidence type="ECO:0000313" key="1">
    <source>
        <dbReference type="EMBL" id="KIP09107.1"/>
    </source>
</evidence>
<dbReference type="PANTHER" id="PTHR10957">
    <property type="entry name" value="RAP1 GTPASE-GDP DISSOCIATION STIMULATOR 1"/>
    <property type="match status" value="1"/>
</dbReference>
<dbReference type="SUPFAM" id="SSF48371">
    <property type="entry name" value="ARM repeat"/>
    <property type="match status" value="1"/>
</dbReference>
<evidence type="ECO:0000313" key="2">
    <source>
        <dbReference type="Proteomes" id="UP000053257"/>
    </source>
</evidence>
<dbReference type="InterPro" id="IPR011989">
    <property type="entry name" value="ARM-like"/>
</dbReference>
<sequence length="754" mass="80857">MNGASANAFFASSKLGDLFASLPVNDQPQQWAEIELTAQSLANDLRVRDVERQTALGQTLLPQTLTSLLKGATDGAALPRPTQKPAIFELLRVGANLCMDHDDNRSHLLEAGFPQTVLALLEVYADSVNPTHPSREPLPLSIADLKIVKTAIGVLLNASFGYEPVKTRLVSLEAALTILKLSLALYPPGSWVRFTPSSPDEPDAQTAAVVEESWTLRHGLSQWAWRVITELREDDDEHNRPVFSTDVLPYVTRSLQAFVPPYSAAATDLPGPLIKALLATDYLNLEESCGLLESLCMDVEDIRISLAHGAGHPTEHDGVPCFREMLAFVELADYPPAWAQDPTERAAREKGFDICKAAVIKAIVEVSGDEKNTDVLWNDADPKNPGGVFVEQMVRWIREHKDDEKSQSRDDLIICATLSLGNVVRKDAHSVAILKPPIALAPELASLLVPSTDIKVKHGAVGLLKNLAQVKENRSILGQADVIRKLASSGLFGDKVDMLEMVQVYAIGIAKHMCTGDANNTLALVLPNPANPEEPTTFTQILALVGRSDTVAVKSEGTRVFVNAIKTLWSSDASSTDPEFAARRKEATDKLATPACAATLAQLIGRSKKYAILINEGVVALSLLSTHSSGGLVVLDAIMNPLPTETPRGAAAFAVPVSAGPATDSPAVGTPRRALDMLASCLRNADGRLPAEVRANLCALVGHLGRPGVVPESRAQDLRAMQEELKDLLAAAANDPNPVGAAAKRVLDTWGASK</sequence>
<gene>
    <name evidence="1" type="ORF">PHLGIDRAFT_103348</name>
</gene>
<dbReference type="InterPro" id="IPR040144">
    <property type="entry name" value="RAP1GDS1"/>
</dbReference>
<dbReference type="OrthoDB" id="26149at2759"/>
<dbReference type="STRING" id="745531.A0A0C3SAD3"/>
<name>A0A0C3SAD3_PHLG1</name>
<dbReference type="AlphaFoldDB" id="A0A0C3SAD3"/>
<dbReference type="GO" id="GO:0005085">
    <property type="term" value="F:guanyl-nucleotide exchange factor activity"/>
    <property type="evidence" value="ECO:0007669"/>
    <property type="project" value="InterPro"/>
</dbReference>
<accession>A0A0C3SAD3</accession>
<reference evidence="1 2" key="1">
    <citation type="journal article" date="2014" name="PLoS Genet.">
        <title>Analysis of the Phlebiopsis gigantea genome, transcriptome and secretome provides insight into its pioneer colonization strategies of wood.</title>
        <authorList>
            <person name="Hori C."/>
            <person name="Ishida T."/>
            <person name="Igarashi K."/>
            <person name="Samejima M."/>
            <person name="Suzuki H."/>
            <person name="Master E."/>
            <person name="Ferreira P."/>
            <person name="Ruiz-Duenas F.J."/>
            <person name="Held B."/>
            <person name="Canessa P."/>
            <person name="Larrondo L.F."/>
            <person name="Schmoll M."/>
            <person name="Druzhinina I.S."/>
            <person name="Kubicek C.P."/>
            <person name="Gaskell J.A."/>
            <person name="Kersten P."/>
            <person name="St John F."/>
            <person name="Glasner J."/>
            <person name="Sabat G."/>
            <person name="Splinter BonDurant S."/>
            <person name="Syed K."/>
            <person name="Yadav J."/>
            <person name="Mgbeahuruike A.C."/>
            <person name="Kovalchuk A."/>
            <person name="Asiegbu F.O."/>
            <person name="Lackner G."/>
            <person name="Hoffmeister D."/>
            <person name="Rencoret J."/>
            <person name="Gutierrez A."/>
            <person name="Sun H."/>
            <person name="Lindquist E."/>
            <person name="Barry K."/>
            <person name="Riley R."/>
            <person name="Grigoriev I.V."/>
            <person name="Henrissat B."/>
            <person name="Kues U."/>
            <person name="Berka R.M."/>
            <person name="Martinez A.T."/>
            <person name="Covert S.F."/>
            <person name="Blanchette R.A."/>
            <person name="Cullen D."/>
        </authorList>
    </citation>
    <scope>NUCLEOTIDE SEQUENCE [LARGE SCALE GENOMIC DNA]</scope>
    <source>
        <strain evidence="1 2">11061_1 CR5-6</strain>
    </source>
</reference>
<dbReference type="Gene3D" id="1.25.10.10">
    <property type="entry name" value="Leucine-rich Repeat Variant"/>
    <property type="match status" value="1"/>
</dbReference>
<keyword evidence="2" id="KW-1185">Reference proteome</keyword>
<dbReference type="EMBL" id="KN840470">
    <property type="protein sequence ID" value="KIP09107.1"/>
    <property type="molecule type" value="Genomic_DNA"/>
</dbReference>
<protein>
    <submittedName>
        <fullName evidence="1">Uncharacterized protein</fullName>
    </submittedName>
</protein>
<organism evidence="1 2">
    <name type="scientific">Phlebiopsis gigantea (strain 11061_1 CR5-6)</name>
    <name type="common">White-rot fungus</name>
    <name type="synonym">Peniophora gigantea</name>
    <dbReference type="NCBI Taxonomy" id="745531"/>
    <lineage>
        <taxon>Eukaryota</taxon>
        <taxon>Fungi</taxon>
        <taxon>Dikarya</taxon>
        <taxon>Basidiomycota</taxon>
        <taxon>Agaricomycotina</taxon>
        <taxon>Agaricomycetes</taxon>
        <taxon>Polyporales</taxon>
        <taxon>Phanerochaetaceae</taxon>
        <taxon>Phlebiopsis</taxon>
    </lineage>
</organism>
<proteinExistence type="predicted"/>
<dbReference type="HOGENOM" id="CLU_007321_1_1_1"/>
<dbReference type="InterPro" id="IPR016024">
    <property type="entry name" value="ARM-type_fold"/>
</dbReference>
<dbReference type="Proteomes" id="UP000053257">
    <property type="component" value="Unassembled WGS sequence"/>
</dbReference>